<feature type="signal peptide" evidence="1">
    <location>
        <begin position="1"/>
        <end position="28"/>
    </location>
</feature>
<dbReference type="Gene3D" id="3.40.710.10">
    <property type="entry name" value="DD-peptidase/beta-lactamase superfamily"/>
    <property type="match status" value="1"/>
</dbReference>
<evidence type="ECO:0000259" key="2">
    <source>
        <dbReference type="PROSITE" id="PS51272"/>
    </source>
</evidence>
<reference evidence="3 4" key="1">
    <citation type="submission" date="2021-03" db="EMBL/GenBank/DDBJ databases">
        <title>Antimicrobial resistance genes in bacteria isolated from Japanese honey, and their potential for conferring macrolide and lincosamide resistance in the American foulbrood pathogen Paenibacillus larvae.</title>
        <authorList>
            <person name="Okamoto M."/>
            <person name="Kumagai M."/>
            <person name="Kanamori H."/>
            <person name="Takamatsu D."/>
        </authorList>
    </citation>
    <scope>NUCLEOTIDE SEQUENCE [LARGE SCALE GENOMIC DNA]</scope>
    <source>
        <strain evidence="3 4">J34TS1</strain>
    </source>
</reference>
<keyword evidence="1" id="KW-0732">Signal</keyword>
<dbReference type="Pfam" id="PF00144">
    <property type="entry name" value="Beta-lactamase"/>
    <property type="match status" value="1"/>
</dbReference>
<protein>
    <recommendedName>
        <fullName evidence="2">SLH domain-containing protein</fullName>
    </recommendedName>
</protein>
<dbReference type="InterPro" id="IPR050491">
    <property type="entry name" value="AmpC-like"/>
</dbReference>
<dbReference type="PANTHER" id="PTHR46825:SF9">
    <property type="entry name" value="BETA-LACTAMASE-RELATED DOMAIN-CONTAINING PROTEIN"/>
    <property type="match status" value="1"/>
</dbReference>
<dbReference type="SUPFAM" id="SSF56601">
    <property type="entry name" value="beta-lactamase/transpeptidase-like"/>
    <property type="match status" value="1"/>
</dbReference>
<comment type="caution">
    <text evidence="3">The sequence shown here is derived from an EMBL/GenBank/DDBJ whole genome shotgun (WGS) entry which is preliminary data.</text>
</comment>
<evidence type="ECO:0000313" key="3">
    <source>
        <dbReference type="EMBL" id="GIO46330.1"/>
    </source>
</evidence>
<sequence length="683" mass="75111">MKKIKMRTWAASGMALLLALDLTGGSKAAAMAANTSATSGMLDSSGLEKLIDQFMQERIGTEEGAPGAVVAVVQDGRMVLKKGYGFADREKKLPADPDHTLFRIGSVTKTFTAAAIMRLVDEGKIDLHADVQKYMGGIRFTNPFKTPVTVHHLLTHTSGFQVTTETLDDMPEDLETFIPLKKYIEQKKPAIVREPGTSYMYDNYAFNLLGYIIENVSGMPYQQYMEQNMLKPLGMKASEMVISNQMLSHLATGYDDSNNPITPYGFSPTEAPDGGMLTTAEDAAHFMIAQLNGGTYGGNRLWKDATVKQMQRYHSSIHPDSPDSGYGYENMLGTGKINGLEITGKGGDVPGYSSFILLIPEKKIGVFMAFNKLLSSPYVARDWNQVFMDAYFPASNGSAGPKTYLHTPQQQLKRFEGIYSDLRARMLITKVSATGNGELTVEDDIEGVHKLKQIDPLLFEDEKGGMLAFKEEKDGTISYLKYGNPVSYAVKPRGTFADVRLDSEYAPFIAQMHAMGFIKGTDGRYDPAKPLTRADLAAIIVRMMGSNLSSVPSRFEDVKGTWAEREVETAAAAGWMEGMTDRKFEPNRELTREEAASILIPLFQSAAFEAMSKFQPDKIKLADVANSASVDSVKLLIAAGLTGPDANIQPDGTVQFRAVQPIKREEVAVWVVRFVQRIVLGKQ</sequence>
<dbReference type="PROSITE" id="PS51272">
    <property type="entry name" value="SLH"/>
    <property type="match status" value="3"/>
</dbReference>
<feature type="chain" id="PRO_5037801329" description="SLH domain-containing protein" evidence="1">
    <location>
        <begin position="29"/>
        <end position="683"/>
    </location>
</feature>
<dbReference type="InterPro" id="IPR001119">
    <property type="entry name" value="SLH_dom"/>
</dbReference>
<feature type="domain" description="SLH" evidence="2">
    <location>
        <begin position="616"/>
        <end position="683"/>
    </location>
</feature>
<accession>A0A920CPH2</accession>
<dbReference type="Pfam" id="PF00395">
    <property type="entry name" value="SLH"/>
    <property type="match status" value="2"/>
</dbReference>
<evidence type="ECO:0000256" key="1">
    <source>
        <dbReference type="SAM" id="SignalP"/>
    </source>
</evidence>
<proteinExistence type="predicted"/>
<evidence type="ECO:0000313" key="4">
    <source>
        <dbReference type="Proteomes" id="UP000682811"/>
    </source>
</evidence>
<feature type="domain" description="SLH" evidence="2">
    <location>
        <begin position="492"/>
        <end position="549"/>
    </location>
</feature>
<dbReference type="Proteomes" id="UP000682811">
    <property type="component" value="Unassembled WGS sequence"/>
</dbReference>
<dbReference type="RefSeq" id="WP_212977368.1">
    <property type="nucleotide sequence ID" value="NZ_AP025343.1"/>
</dbReference>
<dbReference type="AlphaFoldDB" id="A0A920CPH2"/>
<dbReference type="EMBL" id="BORT01000003">
    <property type="protein sequence ID" value="GIO46330.1"/>
    <property type="molecule type" value="Genomic_DNA"/>
</dbReference>
<keyword evidence="4" id="KW-1185">Reference proteome</keyword>
<gene>
    <name evidence="3" type="ORF">J34TS1_10950</name>
</gene>
<dbReference type="InterPro" id="IPR001466">
    <property type="entry name" value="Beta-lactam-related"/>
</dbReference>
<name>A0A920CPH2_9BACL</name>
<feature type="domain" description="SLH" evidence="2">
    <location>
        <begin position="550"/>
        <end position="613"/>
    </location>
</feature>
<organism evidence="3 4">
    <name type="scientific">Paenibacillus azoreducens</name>
    <dbReference type="NCBI Taxonomy" id="116718"/>
    <lineage>
        <taxon>Bacteria</taxon>
        <taxon>Bacillati</taxon>
        <taxon>Bacillota</taxon>
        <taxon>Bacilli</taxon>
        <taxon>Bacillales</taxon>
        <taxon>Paenibacillaceae</taxon>
        <taxon>Paenibacillus</taxon>
    </lineage>
</organism>
<dbReference type="PANTHER" id="PTHR46825">
    <property type="entry name" value="D-ALANYL-D-ALANINE-CARBOXYPEPTIDASE/ENDOPEPTIDASE AMPH"/>
    <property type="match status" value="1"/>
</dbReference>
<dbReference type="InterPro" id="IPR012338">
    <property type="entry name" value="Beta-lactam/transpept-like"/>
</dbReference>